<reference evidence="3" key="2">
    <citation type="submission" date="2015-01" db="EMBL/GenBank/DDBJ databases">
        <title>Evolutionary Origins and Diversification of the Mycorrhizal Mutualists.</title>
        <authorList>
            <consortium name="DOE Joint Genome Institute"/>
            <consortium name="Mycorrhizal Genomics Consortium"/>
            <person name="Kohler A."/>
            <person name="Kuo A."/>
            <person name="Nagy L.G."/>
            <person name="Floudas D."/>
            <person name="Copeland A."/>
            <person name="Barry K.W."/>
            <person name="Cichocki N."/>
            <person name="Veneault-Fourrey C."/>
            <person name="LaButti K."/>
            <person name="Lindquist E.A."/>
            <person name="Lipzen A."/>
            <person name="Lundell T."/>
            <person name="Morin E."/>
            <person name="Murat C."/>
            <person name="Riley R."/>
            <person name="Ohm R."/>
            <person name="Sun H."/>
            <person name="Tunlid A."/>
            <person name="Henrissat B."/>
            <person name="Grigoriev I.V."/>
            <person name="Hibbett D.S."/>
            <person name="Martin F."/>
        </authorList>
    </citation>
    <scope>NUCLEOTIDE SEQUENCE [LARGE SCALE GENOMIC DNA]</scope>
    <source>
        <strain evidence="3">Foug A</strain>
    </source>
</reference>
<gene>
    <name evidence="2" type="ORF">SCLCIDRAFT_839018</name>
</gene>
<protein>
    <recommendedName>
        <fullName evidence="1">F-box domain-containing protein</fullName>
    </recommendedName>
</protein>
<dbReference type="HOGENOM" id="CLU_007279_3_2_1"/>
<proteinExistence type="predicted"/>
<dbReference type="EMBL" id="KN822044">
    <property type="protein sequence ID" value="KIM62227.1"/>
    <property type="molecule type" value="Genomic_DNA"/>
</dbReference>
<dbReference type="Gene3D" id="1.20.1280.50">
    <property type="match status" value="1"/>
</dbReference>
<dbReference type="AlphaFoldDB" id="A0A0C3ABE0"/>
<dbReference type="OrthoDB" id="2692199at2759"/>
<dbReference type="InterPro" id="IPR001810">
    <property type="entry name" value="F-box_dom"/>
</dbReference>
<reference evidence="2 3" key="1">
    <citation type="submission" date="2014-04" db="EMBL/GenBank/DDBJ databases">
        <authorList>
            <consortium name="DOE Joint Genome Institute"/>
            <person name="Kuo A."/>
            <person name="Kohler A."/>
            <person name="Nagy L.G."/>
            <person name="Floudas D."/>
            <person name="Copeland A."/>
            <person name="Barry K.W."/>
            <person name="Cichocki N."/>
            <person name="Veneault-Fourrey C."/>
            <person name="LaButti K."/>
            <person name="Lindquist E.A."/>
            <person name="Lipzen A."/>
            <person name="Lundell T."/>
            <person name="Morin E."/>
            <person name="Murat C."/>
            <person name="Sun H."/>
            <person name="Tunlid A."/>
            <person name="Henrissat B."/>
            <person name="Grigoriev I.V."/>
            <person name="Hibbett D.S."/>
            <person name="Martin F."/>
            <person name="Nordberg H.P."/>
            <person name="Cantor M.N."/>
            <person name="Hua S.X."/>
        </authorList>
    </citation>
    <scope>NUCLEOTIDE SEQUENCE [LARGE SCALE GENOMIC DNA]</scope>
    <source>
        <strain evidence="2 3">Foug A</strain>
    </source>
</reference>
<dbReference type="SUPFAM" id="SSF81383">
    <property type="entry name" value="F-box domain"/>
    <property type="match status" value="1"/>
</dbReference>
<dbReference type="Pfam" id="PF12937">
    <property type="entry name" value="F-box-like"/>
    <property type="match status" value="1"/>
</dbReference>
<dbReference type="Proteomes" id="UP000053989">
    <property type="component" value="Unassembled WGS sequence"/>
</dbReference>
<sequence length="393" mass="44452">MPSIPFPIELMALILEAVDVPSLSRCMQVCKQFQSIIQESSSLLYKMSLFSAQMSDNELCDWDLSSRLEAIRRHTDAWNNLRFPIRKQIPMAHDLVIDKGQDWDLVGGVLVQTRPPHGGISCVQMPCSVKDIPECRWITSIEFRIEHFAIDVAQDLLVAIELHQGMETLGRNHVHLRSLTTAICGPYVGIIFGVALHSRTTFVIWDWRNGNQTMLIEDPRFTSFTFISDELVLVSFVDDDGDVEYLCELRYPRFRGDVRELLITSAPSPTSAGRDTPARAPFAHSSMDVLFTVILCPMDLGLGTVLLVPRSTILSQVSSVAGSPQKYLEWESWGPRGSRMLELDPSQVWTRHSYGHKNCQLSSFTLEAYVNGDENQKRARPVRCRCGYIFART</sequence>
<dbReference type="InParanoid" id="A0A0C3ABE0"/>
<evidence type="ECO:0000313" key="3">
    <source>
        <dbReference type="Proteomes" id="UP000053989"/>
    </source>
</evidence>
<evidence type="ECO:0000313" key="2">
    <source>
        <dbReference type="EMBL" id="KIM62227.1"/>
    </source>
</evidence>
<dbReference type="PROSITE" id="PS50181">
    <property type="entry name" value="FBOX"/>
    <property type="match status" value="1"/>
</dbReference>
<dbReference type="SMART" id="SM00256">
    <property type="entry name" value="FBOX"/>
    <property type="match status" value="1"/>
</dbReference>
<dbReference type="InterPro" id="IPR036047">
    <property type="entry name" value="F-box-like_dom_sf"/>
</dbReference>
<accession>A0A0C3ABE0</accession>
<name>A0A0C3ABE0_9AGAM</name>
<evidence type="ECO:0000259" key="1">
    <source>
        <dbReference type="PROSITE" id="PS50181"/>
    </source>
</evidence>
<keyword evidence="3" id="KW-1185">Reference proteome</keyword>
<organism evidence="2 3">
    <name type="scientific">Scleroderma citrinum Foug A</name>
    <dbReference type="NCBI Taxonomy" id="1036808"/>
    <lineage>
        <taxon>Eukaryota</taxon>
        <taxon>Fungi</taxon>
        <taxon>Dikarya</taxon>
        <taxon>Basidiomycota</taxon>
        <taxon>Agaricomycotina</taxon>
        <taxon>Agaricomycetes</taxon>
        <taxon>Agaricomycetidae</taxon>
        <taxon>Boletales</taxon>
        <taxon>Sclerodermatineae</taxon>
        <taxon>Sclerodermataceae</taxon>
        <taxon>Scleroderma</taxon>
    </lineage>
</organism>
<feature type="domain" description="F-box" evidence="1">
    <location>
        <begin position="1"/>
        <end position="47"/>
    </location>
</feature>